<feature type="region of interest" description="Disordered" evidence="1">
    <location>
        <begin position="108"/>
        <end position="135"/>
    </location>
</feature>
<protein>
    <submittedName>
        <fullName evidence="2">Uncharacterized protein</fullName>
    </submittedName>
</protein>
<sequence>MSGNILTMDGELNYIVQWFNEWSELQRQDFLPILLECLSPEPYVNGLVGGMAEASCNDKPMSLFQCRVKLFREWSSKWPQNIKEKLSEKVAEIDPGFGDKFTSELQTLMTNGNGTNSSAPESDTSPAAPVAVQDN</sequence>
<dbReference type="EnsemblMetazoa" id="PPAI006144-RA">
    <property type="protein sequence ID" value="PPAI006144-PA"/>
    <property type="gene ID" value="PPAI006144"/>
</dbReference>
<dbReference type="Proteomes" id="UP000092462">
    <property type="component" value="Unassembled WGS sequence"/>
</dbReference>
<accession>A0A1B0DE21</accession>
<dbReference type="InterPro" id="IPR028019">
    <property type="entry name" value="DUF4508"/>
</dbReference>
<evidence type="ECO:0000313" key="2">
    <source>
        <dbReference type="EnsemblMetazoa" id="PPAI006144-PA"/>
    </source>
</evidence>
<feature type="compositionally biased region" description="Polar residues" evidence="1">
    <location>
        <begin position="108"/>
        <end position="125"/>
    </location>
</feature>
<dbReference type="EMBL" id="AJVK01032467">
    <property type="status" value="NOT_ANNOTATED_CDS"/>
    <property type="molecule type" value="Genomic_DNA"/>
</dbReference>
<dbReference type="AlphaFoldDB" id="A0A1B0DE21"/>
<dbReference type="VEuPathDB" id="VectorBase:PPAI006144"/>
<dbReference type="VEuPathDB" id="VectorBase:PPAPM1_007215"/>
<dbReference type="Pfam" id="PF14969">
    <property type="entry name" value="DUF4508"/>
    <property type="match status" value="1"/>
</dbReference>
<evidence type="ECO:0000256" key="1">
    <source>
        <dbReference type="SAM" id="MobiDB-lite"/>
    </source>
</evidence>
<dbReference type="PANTHER" id="PTHR16260">
    <property type="entry name" value="SIMILAR TO 1700123O20RIK PROTEIN"/>
    <property type="match status" value="1"/>
</dbReference>
<evidence type="ECO:0000313" key="3">
    <source>
        <dbReference type="Proteomes" id="UP000092462"/>
    </source>
</evidence>
<keyword evidence="3" id="KW-1185">Reference proteome</keyword>
<dbReference type="PANTHER" id="PTHR16260:SF3">
    <property type="entry name" value="CHROMOSOME 14 OPEN READING FRAME 119-LIKE-RELATED"/>
    <property type="match status" value="1"/>
</dbReference>
<proteinExistence type="predicted"/>
<reference evidence="2" key="1">
    <citation type="submission" date="2022-08" db="UniProtKB">
        <authorList>
            <consortium name="EnsemblMetazoa"/>
        </authorList>
    </citation>
    <scope>IDENTIFICATION</scope>
    <source>
        <strain evidence="2">Israel</strain>
    </source>
</reference>
<organism evidence="2 3">
    <name type="scientific">Phlebotomus papatasi</name>
    <name type="common">Sandfly</name>
    <dbReference type="NCBI Taxonomy" id="29031"/>
    <lineage>
        <taxon>Eukaryota</taxon>
        <taxon>Metazoa</taxon>
        <taxon>Ecdysozoa</taxon>
        <taxon>Arthropoda</taxon>
        <taxon>Hexapoda</taxon>
        <taxon>Insecta</taxon>
        <taxon>Pterygota</taxon>
        <taxon>Neoptera</taxon>
        <taxon>Endopterygota</taxon>
        <taxon>Diptera</taxon>
        <taxon>Nematocera</taxon>
        <taxon>Psychodoidea</taxon>
        <taxon>Psychodidae</taxon>
        <taxon>Phlebotomus</taxon>
        <taxon>Phlebotomus</taxon>
    </lineage>
</organism>
<name>A0A1B0DE21_PHLPP</name>